<protein>
    <recommendedName>
        <fullName evidence="3">Nuclease HARBI1</fullName>
    </recommendedName>
</protein>
<name>A0AAV2MY95_9HYME</name>
<reference evidence="1" key="1">
    <citation type="submission" date="2024-04" db="EMBL/GenBank/DDBJ databases">
        <authorList>
            <consortium name="Molecular Ecology Group"/>
        </authorList>
    </citation>
    <scope>NUCLEOTIDE SEQUENCE</scope>
</reference>
<dbReference type="Proteomes" id="UP001497644">
    <property type="component" value="Unassembled WGS sequence"/>
</dbReference>
<dbReference type="EMBL" id="CAXIPU020000435">
    <property type="protein sequence ID" value="CAL1672021.1"/>
    <property type="molecule type" value="Genomic_DNA"/>
</dbReference>
<accession>A0AAV2MY95</accession>
<sequence length="200" mass="22838">MEFIYLTSLSESEEESEDELEYIMHVMERKKKLPRLEDYVENIVPAYSGQQFKSHFRVHAGLPMISPAKQFLIATWRMATPDSYRSICEKFNVSRATALSATRRVIRALYDLAPTVIKWPSVNNVNEVWTGFEAISGFPKIIGAIDGMSYLSEHASMTAHCMLKVMQYVIIKHTSFIALQDIQGLCMTSEYSDYQNCKSG</sequence>
<evidence type="ECO:0000313" key="1">
    <source>
        <dbReference type="EMBL" id="CAL1672021.1"/>
    </source>
</evidence>
<evidence type="ECO:0008006" key="3">
    <source>
        <dbReference type="Google" id="ProtNLM"/>
    </source>
</evidence>
<organism evidence="1 2">
    <name type="scientific">Lasius platythorax</name>
    <dbReference type="NCBI Taxonomy" id="488582"/>
    <lineage>
        <taxon>Eukaryota</taxon>
        <taxon>Metazoa</taxon>
        <taxon>Ecdysozoa</taxon>
        <taxon>Arthropoda</taxon>
        <taxon>Hexapoda</taxon>
        <taxon>Insecta</taxon>
        <taxon>Pterygota</taxon>
        <taxon>Neoptera</taxon>
        <taxon>Endopterygota</taxon>
        <taxon>Hymenoptera</taxon>
        <taxon>Apocrita</taxon>
        <taxon>Aculeata</taxon>
        <taxon>Formicoidea</taxon>
        <taxon>Formicidae</taxon>
        <taxon>Formicinae</taxon>
        <taxon>Lasius</taxon>
        <taxon>Lasius</taxon>
    </lineage>
</organism>
<dbReference type="AlphaFoldDB" id="A0AAV2MY95"/>
<comment type="caution">
    <text evidence="1">The sequence shown here is derived from an EMBL/GenBank/DDBJ whole genome shotgun (WGS) entry which is preliminary data.</text>
</comment>
<gene>
    <name evidence="1" type="ORF">LPLAT_LOCUS5429</name>
</gene>
<evidence type="ECO:0000313" key="2">
    <source>
        <dbReference type="Proteomes" id="UP001497644"/>
    </source>
</evidence>
<proteinExistence type="predicted"/>
<keyword evidence="2" id="KW-1185">Reference proteome</keyword>